<dbReference type="GO" id="GO:0006355">
    <property type="term" value="P:regulation of DNA-templated transcription"/>
    <property type="evidence" value="ECO:0007669"/>
    <property type="project" value="InterPro"/>
</dbReference>
<dbReference type="Gene3D" id="1.10.10.10">
    <property type="entry name" value="Winged helix-like DNA-binding domain superfamily/Winged helix DNA-binding domain"/>
    <property type="match status" value="2"/>
</dbReference>
<dbReference type="SUPFAM" id="SSF46785">
    <property type="entry name" value="Winged helix' DNA-binding domain"/>
    <property type="match status" value="1"/>
</dbReference>
<feature type="domain" description="HTH iclR-type" evidence="1">
    <location>
        <begin position="31"/>
        <end position="72"/>
    </location>
</feature>
<name>A0A497F2T3_9CREN</name>
<evidence type="ECO:0000313" key="3">
    <source>
        <dbReference type="Proteomes" id="UP000269499"/>
    </source>
</evidence>
<dbReference type="GO" id="GO:0043565">
    <property type="term" value="F:sequence-specific DNA binding"/>
    <property type="evidence" value="ECO:0007669"/>
    <property type="project" value="TreeGrafter"/>
</dbReference>
<evidence type="ECO:0000313" key="2">
    <source>
        <dbReference type="EMBL" id="RLE53532.1"/>
    </source>
</evidence>
<protein>
    <recommendedName>
        <fullName evidence="1">HTH iclR-type domain-containing protein</fullName>
    </recommendedName>
</protein>
<dbReference type="Pfam" id="PF13412">
    <property type="entry name" value="HTH_24"/>
    <property type="match status" value="1"/>
</dbReference>
<dbReference type="PANTHER" id="PTHR30154">
    <property type="entry name" value="LEUCINE-RESPONSIVE REGULATORY PROTEIN"/>
    <property type="match status" value="1"/>
</dbReference>
<reference evidence="2 3" key="1">
    <citation type="submission" date="2018-06" db="EMBL/GenBank/DDBJ databases">
        <title>Extensive metabolic versatility and redundancy in microbially diverse, dynamic hydrothermal sediments.</title>
        <authorList>
            <person name="Dombrowski N."/>
            <person name="Teske A."/>
            <person name="Baker B.J."/>
        </authorList>
    </citation>
    <scope>NUCLEOTIDE SEQUENCE [LARGE SCALE GENOMIC DNA]</scope>
    <source>
        <strain evidence="2">B20_G2</strain>
    </source>
</reference>
<dbReference type="GO" id="GO:0043200">
    <property type="term" value="P:response to amino acid"/>
    <property type="evidence" value="ECO:0007669"/>
    <property type="project" value="TreeGrafter"/>
</dbReference>
<dbReference type="Proteomes" id="UP000269499">
    <property type="component" value="Unassembled WGS sequence"/>
</dbReference>
<dbReference type="InterPro" id="IPR036388">
    <property type="entry name" value="WH-like_DNA-bd_sf"/>
</dbReference>
<dbReference type="AlphaFoldDB" id="A0A497F2T3"/>
<dbReference type="CDD" id="cd00090">
    <property type="entry name" value="HTH_ARSR"/>
    <property type="match status" value="1"/>
</dbReference>
<organism evidence="2 3">
    <name type="scientific">Thermoproteota archaeon</name>
    <dbReference type="NCBI Taxonomy" id="2056631"/>
    <lineage>
        <taxon>Archaea</taxon>
        <taxon>Thermoproteota</taxon>
    </lineage>
</organism>
<dbReference type="GO" id="GO:0005829">
    <property type="term" value="C:cytosol"/>
    <property type="evidence" value="ECO:0007669"/>
    <property type="project" value="TreeGrafter"/>
</dbReference>
<dbReference type="Pfam" id="PF09339">
    <property type="entry name" value="HTH_IclR"/>
    <property type="match status" value="1"/>
</dbReference>
<gene>
    <name evidence="2" type="ORF">DRJ26_03235</name>
</gene>
<dbReference type="InterPro" id="IPR005471">
    <property type="entry name" value="Tscrpt_reg_IclR_N"/>
</dbReference>
<dbReference type="PANTHER" id="PTHR30154:SF34">
    <property type="entry name" value="TRANSCRIPTIONAL REGULATOR AZLB"/>
    <property type="match status" value="1"/>
</dbReference>
<dbReference type="InterPro" id="IPR036390">
    <property type="entry name" value="WH_DNA-bd_sf"/>
</dbReference>
<dbReference type="EMBL" id="QMRA01000062">
    <property type="protein sequence ID" value="RLE53532.1"/>
    <property type="molecule type" value="Genomic_DNA"/>
</dbReference>
<accession>A0A497F2T3</accession>
<evidence type="ECO:0000259" key="1">
    <source>
        <dbReference type="Pfam" id="PF09339"/>
    </source>
</evidence>
<proteinExistence type="predicted"/>
<sequence>MLIGEKALSTPMDELWSKYTAYLNQLNEVVARLIMALTRANPRNVSEVARVTGLSPSLAHYYLKRLVERRFLKITTKVNYPRIGLRPSQVLIETSPDKRKFVHEALKVNDYWHYIAPCYGHFNGFYMGAIVPFGKEIEFRLFLDTLQERGLIKRFSIDWLEDIIDISRGFYWFDFKRKKWIFRWDDWVKEVMNAHYVPVKNSINTNGTYFSFKPDFTDIFILKELEKDACVSFREIASKLDITSPAVRYHYYNHVIRFNLIKGYRPVVLPYPPSVSDLFIFCIEFYDDVSLGKFINSLNGKPFTTSVSKVANRCKVYMDVYLPKTEFFNFVDALVRLSDINIVLDFNYVILDFKKYSRQTIPYERYVDGKWVYSHKEYISKVQTIAKKVSKLYSMST</sequence>
<comment type="caution">
    <text evidence="2">The sequence shown here is derived from an EMBL/GenBank/DDBJ whole genome shotgun (WGS) entry which is preliminary data.</text>
</comment>
<dbReference type="InterPro" id="IPR011991">
    <property type="entry name" value="ArsR-like_HTH"/>
</dbReference>